<proteinExistence type="predicted"/>
<dbReference type="AlphaFoldDB" id="A0A8X6IQY7"/>
<evidence type="ECO:0000313" key="3">
    <source>
        <dbReference type="Proteomes" id="UP000886998"/>
    </source>
</evidence>
<feature type="region of interest" description="Disordered" evidence="1">
    <location>
        <begin position="1"/>
        <end position="20"/>
    </location>
</feature>
<dbReference type="OrthoDB" id="10271147at2759"/>
<evidence type="ECO:0000313" key="2">
    <source>
        <dbReference type="EMBL" id="GFS56210.1"/>
    </source>
</evidence>
<sequence>MCMHFPNKKRKQQRKRMWGKKNMREKMQFSVGNMGGYIQCHFSPKRIDRDIWNIERMLWVNDRLETKRKFWGWALVPLHPEYEIFIRMIKGDVERRMKWIQKWNSENGSLI</sequence>
<accession>A0A8X6IQY7</accession>
<organism evidence="2 3">
    <name type="scientific">Trichonephila inaurata madagascariensis</name>
    <dbReference type="NCBI Taxonomy" id="2747483"/>
    <lineage>
        <taxon>Eukaryota</taxon>
        <taxon>Metazoa</taxon>
        <taxon>Ecdysozoa</taxon>
        <taxon>Arthropoda</taxon>
        <taxon>Chelicerata</taxon>
        <taxon>Arachnida</taxon>
        <taxon>Araneae</taxon>
        <taxon>Araneomorphae</taxon>
        <taxon>Entelegynae</taxon>
        <taxon>Araneoidea</taxon>
        <taxon>Nephilidae</taxon>
        <taxon>Trichonephila</taxon>
        <taxon>Trichonephila inaurata</taxon>
    </lineage>
</organism>
<gene>
    <name evidence="2" type="ORF">TNIN_489231</name>
</gene>
<name>A0A8X6IQY7_9ARAC</name>
<comment type="caution">
    <text evidence="2">The sequence shown here is derived from an EMBL/GenBank/DDBJ whole genome shotgun (WGS) entry which is preliminary data.</text>
</comment>
<evidence type="ECO:0000256" key="1">
    <source>
        <dbReference type="SAM" id="MobiDB-lite"/>
    </source>
</evidence>
<reference evidence="2" key="1">
    <citation type="submission" date="2020-08" db="EMBL/GenBank/DDBJ databases">
        <title>Multicomponent nature underlies the extraordinary mechanical properties of spider dragline silk.</title>
        <authorList>
            <person name="Kono N."/>
            <person name="Nakamura H."/>
            <person name="Mori M."/>
            <person name="Yoshida Y."/>
            <person name="Ohtoshi R."/>
            <person name="Malay A.D."/>
            <person name="Moran D.A.P."/>
            <person name="Tomita M."/>
            <person name="Numata K."/>
            <person name="Arakawa K."/>
        </authorList>
    </citation>
    <scope>NUCLEOTIDE SEQUENCE</scope>
</reference>
<protein>
    <submittedName>
        <fullName evidence="2">Uncharacterized protein</fullName>
    </submittedName>
</protein>
<keyword evidence="3" id="KW-1185">Reference proteome</keyword>
<dbReference type="Proteomes" id="UP000886998">
    <property type="component" value="Unassembled WGS sequence"/>
</dbReference>
<dbReference type="EMBL" id="BMAV01027089">
    <property type="protein sequence ID" value="GFS56210.1"/>
    <property type="molecule type" value="Genomic_DNA"/>
</dbReference>